<dbReference type="Pfam" id="PF08666">
    <property type="entry name" value="SAF"/>
    <property type="match status" value="1"/>
</dbReference>
<dbReference type="GO" id="GO:0016051">
    <property type="term" value="P:carbohydrate biosynthetic process"/>
    <property type="evidence" value="ECO:0007669"/>
    <property type="project" value="InterPro"/>
</dbReference>
<dbReference type="InterPro" id="IPR013974">
    <property type="entry name" value="SAF"/>
</dbReference>
<dbReference type="KEGG" id="mfk:E2N92_10525"/>
<protein>
    <submittedName>
        <fullName evidence="2">Acetylneuraminic acid synthetase</fullName>
    </submittedName>
</protein>
<organism evidence="2 3">
    <name type="scientific">Methanofollis formosanus</name>
    <dbReference type="NCBI Taxonomy" id="299308"/>
    <lineage>
        <taxon>Archaea</taxon>
        <taxon>Methanobacteriati</taxon>
        <taxon>Methanobacteriota</taxon>
        <taxon>Stenosarchaea group</taxon>
        <taxon>Methanomicrobia</taxon>
        <taxon>Methanomicrobiales</taxon>
        <taxon>Methanomicrobiaceae</taxon>
        <taxon>Methanofollis</taxon>
    </lineage>
</organism>
<evidence type="ECO:0000259" key="1">
    <source>
        <dbReference type="PROSITE" id="PS50844"/>
    </source>
</evidence>
<gene>
    <name evidence="2" type="ORF">E2N92_10525</name>
</gene>
<dbReference type="InterPro" id="IPR036732">
    <property type="entry name" value="AFP_Neu5c_C_sf"/>
</dbReference>
<dbReference type="GO" id="GO:0047444">
    <property type="term" value="F:N-acylneuraminate-9-phosphate synthase activity"/>
    <property type="evidence" value="ECO:0007669"/>
    <property type="project" value="TreeGrafter"/>
</dbReference>
<dbReference type="SUPFAM" id="SSF51569">
    <property type="entry name" value="Aldolase"/>
    <property type="match status" value="1"/>
</dbReference>
<dbReference type="RefSeq" id="WP_220681135.1">
    <property type="nucleotide sequence ID" value="NZ_CP037968.1"/>
</dbReference>
<dbReference type="InterPro" id="IPR051690">
    <property type="entry name" value="PseI-like"/>
</dbReference>
<dbReference type="SUPFAM" id="SSF51269">
    <property type="entry name" value="AFP III-like domain"/>
    <property type="match status" value="1"/>
</dbReference>
<reference evidence="2" key="2">
    <citation type="submission" date="2019-03" db="EMBL/GenBank/DDBJ databases">
        <authorList>
            <person name="Chen S.-C."/>
            <person name="Wu S.-Y."/>
            <person name="Lai M.-C."/>
        </authorList>
    </citation>
    <scope>NUCLEOTIDE SEQUENCE</scope>
    <source>
        <strain evidence="2">ML15</strain>
    </source>
</reference>
<dbReference type="PROSITE" id="PS50844">
    <property type="entry name" value="AFP_LIKE"/>
    <property type="match status" value="1"/>
</dbReference>
<dbReference type="Proteomes" id="UP000826709">
    <property type="component" value="Chromosome"/>
</dbReference>
<dbReference type="Pfam" id="PF03102">
    <property type="entry name" value="NeuB"/>
    <property type="match status" value="1"/>
</dbReference>
<dbReference type="InterPro" id="IPR006190">
    <property type="entry name" value="SAF_AFP_Neu5Ac"/>
</dbReference>
<evidence type="ECO:0000313" key="2">
    <source>
        <dbReference type="EMBL" id="QYZ79829.1"/>
    </source>
</evidence>
<dbReference type="InterPro" id="IPR013132">
    <property type="entry name" value="PseI/NeuA/B-like_N"/>
</dbReference>
<dbReference type="EMBL" id="CP037968">
    <property type="protein sequence ID" value="QYZ79829.1"/>
    <property type="molecule type" value="Genomic_DNA"/>
</dbReference>
<dbReference type="AlphaFoldDB" id="A0A8G1EH39"/>
<dbReference type="CDD" id="cd11615">
    <property type="entry name" value="SAF_NeuB_like"/>
    <property type="match status" value="1"/>
</dbReference>
<dbReference type="OrthoDB" id="112404at2157"/>
<dbReference type="Gene3D" id="3.90.1210.10">
    <property type="entry name" value="Antifreeze-like/N-acetylneuraminic acid synthase C-terminal domain"/>
    <property type="match status" value="1"/>
</dbReference>
<sequence length="362" mass="41310">MKPIEFDRYVINERSRPFVIAEIGVNYYDIAQKEQNDPLDAAKEMIAAAAGAGADAVKFQTYKAEKLASRYSPAYWDTSKERTQSQYELFKKFDSFGEDEYRELARFSREQKVVFLSTPFDSEAADILDELMPLFKVSSSDITNTPFIRHIARKQKPAFLSTGASTTSEIDEAIKTIEQEGNNRIVVMHCILNYPTAYKDANLGMISHLKALYPEYPVGYSDHTLPDPQMSVLTTAVSLGARVIEKHFTLDKSLPGNDHYHAMDPEDLKRFIRNLVFIQEITGEMEKRPLESEMPARLYARRSIVAKRKIPKGTLITEDMITFKRPGTGLSPNEIGQIIGREAKRSILEDEIIERDCFERDR</sequence>
<name>A0A8G1EH39_9EURY</name>
<dbReference type="SMART" id="SM00858">
    <property type="entry name" value="SAF"/>
    <property type="match status" value="1"/>
</dbReference>
<reference evidence="2" key="1">
    <citation type="journal article" date="2005" name="Int. J. Syst. Evol. Microbiol.">
        <title>Methanofollis formosanus sp. nov., isolated from a fish pond.</title>
        <authorList>
            <person name="Wu S.Y."/>
            <person name="Chen S.C."/>
            <person name="Lai M.C."/>
        </authorList>
    </citation>
    <scope>NUCLEOTIDE SEQUENCE</scope>
    <source>
        <strain evidence="2">ML15</strain>
    </source>
</reference>
<keyword evidence="3" id="KW-1185">Reference proteome</keyword>
<evidence type="ECO:0000313" key="3">
    <source>
        <dbReference type="Proteomes" id="UP000826709"/>
    </source>
</evidence>
<dbReference type="PANTHER" id="PTHR42966:SF1">
    <property type="entry name" value="SIALIC ACID SYNTHASE"/>
    <property type="match status" value="1"/>
</dbReference>
<feature type="domain" description="AFP-like" evidence="1">
    <location>
        <begin position="303"/>
        <end position="361"/>
    </location>
</feature>
<dbReference type="PANTHER" id="PTHR42966">
    <property type="entry name" value="N-ACETYLNEURAMINATE SYNTHASE"/>
    <property type="match status" value="1"/>
</dbReference>
<dbReference type="Gene3D" id="3.20.20.70">
    <property type="entry name" value="Aldolase class I"/>
    <property type="match status" value="1"/>
</dbReference>
<dbReference type="InterPro" id="IPR057736">
    <property type="entry name" value="SAF_PseI/NeuA/NeuB"/>
</dbReference>
<accession>A0A8G1EH39</accession>
<dbReference type="InterPro" id="IPR013785">
    <property type="entry name" value="Aldolase_TIM"/>
</dbReference>
<proteinExistence type="predicted"/>